<gene>
    <name evidence="2" type="ordered locus">Vdis_2302</name>
</gene>
<feature type="transmembrane region" description="Helical" evidence="1">
    <location>
        <begin position="162"/>
        <end position="181"/>
    </location>
</feature>
<evidence type="ECO:0000313" key="2">
    <source>
        <dbReference type="EMBL" id="ADN51670.1"/>
    </source>
</evidence>
<dbReference type="OrthoDB" id="29116at2157"/>
<dbReference type="GeneID" id="9753257"/>
<dbReference type="RefSeq" id="WP_013337395.1">
    <property type="nucleotide sequence ID" value="NC_014537.1"/>
</dbReference>
<keyword evidence="1" id="KW-1133">Transmembrane helix</keyword>
<dbReference type="Proteomes" id="UP000006681">
    <property type="component" value="Chromosome"/>
</dbReference>
<keyword evidence="1" id="KW-0812">Transmembrane</keyword>
<dbReference type="HOGENOM" id="CLU_913997_0_0_2"/>
<sequence length="325" mass="36363">MTKRYLALAMLASALWGISYPITYLALRLFRINELITLSYLFSTALLLMVILLHGYDEKSIIKGLLLSPINYAIVYLYTDLSGGVGGLTAFVSSSYIIPLIILDYINNRNINVRYVVSAITLLGALYLLFQGYGDSLYVALLLMALNLVYTIALTRISDIDIINFVFGQSLGTLTISYLVIRGPPTLALTPNYLYYPLILALVGNVIPYTLYAESIKQIGPVETSLTSSVETMSSLITSLPIQRLPTNPAAWILLAMSILSLNIEINKFDVRDGPHSIHLIMIYDYAPSRSNNGEFMVPNHKYMNYVMHVNPRLTIRIFGKRKII</sequence>
<evidence type="ECO:0008006" key="4">
    <source>
        <dbReference type="Google" id="ProtNLM"/>
    </source>
</evidence>
<proteinExistence type="predicted"/>
<dbReference type="EMBL" id="CP002100">
    <property type="protein sequence ID" value="ADN51670.1"/>
    <property type="molecule type" value="Genomic_DNA"/>
</dbReference>
<organism evidence="2 3">
    <name type="scientific">Vulcanisaeta distributa (strain DSM 14429 / JCM 11212 / NBRC 100878 / IC-017)</name>
    <dbReference type="NCBI Taxonomy" id="572478"/>
    <lineage>
        <taxon>Archaea</taxon>
        <taxon>Thermoproteota</taxon>
        <taxon>Thermoprotei</taxon>
        <taxon>Thermoproteales</taxon>
        <taxon>Thermoproteaceae</taxon>
        <taxon>Vulcanisaeta</taxon>
    </lineage>
</organism>
<reference evidence="3" key="2">
    <citation type="journal article" date="2010" name="Stand. Genomic Sci.">
        <title>Complete genome sequence of Vulcanisaeta distributa type strain (IC-017T).</title>
        <authorList>
            <person name="Mavromatis K."/>
            <person name="Sikorski J."/>
            <person name="Pabst E."/>
            <person name="Teshima H."/>
            <person name="Lapidus A."/>
            <person name="Lucas S."/>
            <person name="Nolan M."/>
            <person name="Glavina Del Rio T."/>
            <person name="Cheng J."/>
            <person name="Bruce D."/>
            <person name="Goodwin L."/>
            <person name="Pitluck S."/>
            <person name="Liolios K."/>
            <person name="Ivanova N."/>
            <person name="Mikhailova N."/>
            <person name="Pati A."/>
            <person name="Chen A."/>
            <person name="Palaniappan K."/>
            <person name="Land M."/>
            <person name="Hauser L."/>
            <person name="Chang Y."/>
            <person name="Jeffries C."/>
            <person name="Rohde M."/>
            <person name="Spring S."/>
            <person name="Goker M."/>
            <person name="Wirth R."/>
            <person name="Woyke T."/>
            <person name="Bristow J."/>
            <person name="Eisen J."/>
            <person name="Markowitz V."/>
            <person name="Hugenholtz P."/>
            <person name="Klenk H."/>
            <person name="Kyrpides N."/>
        </authorList>
    </citation>
    <scope>NUCLEOTIDE SEQUENCE [LARGE SCALE GENOMIC DNA]</scope>
    <source>
        <strain evidence="3">DSM 14429 / JCM 11212 / NBRC 100878 / IC-017</strain>
    </source>
</reference>
<evidence type="ECO:0000256" key="1">
    <source>
        <dbReference type="SAM" id="Phobius"/>
    </source>
</evidence>
<feature type="transmembrane region" description="Helical" evidence="1">
    <location>
        <begin position="136"/>
        <end position="155"/>
    </location>
</feature>
<feature type="transmembrane region" description="Helical" evidence="1">
    <location>
        <begin position="85"/>
        <end position="106"/>
    </location>
</feature>
<dbReference type="KEGG" id="vdi:Vdis_2302"/>
<feature type="transmembrane region" description="Helical" evidence="1">
    <location>
        <begin position="113"/>
        <end position="130"/>
    </location>
</feature>
<feature type="transmembrane region" description="Helical" evidence="1">
    <location>
        <begin position="193"/>
        <end position="212"/>
    </location>
</feature>
<reference evidence="2 3" key="1">
    <citation type="journal article" date="2010" name="Stand. Genomic Sci.">
        <title>Complete genome sequence of Vulcanisaeta distributa type strain (IC-017).</title>
        <authorList>
            <person name="Mavromatis K."/>
            <person name="Sikorski J."/>
            <person name="Pabst E."/>
            <person name="Teshima H."/>
            <person name="Lapidus A."/>
            <person name="Lucas S."/>
            <person name="Nolan M."/>
            <person name="Glavina Del Rio T."/>
            <person name="Cheng J.F."/>
            <person name="Bruce D."/>
            <person name="Goodwin L."/>
            <person name="Pitluck S."/>
            <person name="Liolios K."/>
            <person name="Ivanova N."/>
            <person name="Mikhailova N."/>
            <person name="Pati A."/>
            <person name="Chen A."/>
            <person name="Palaniappan K."/>
            <person name="Land M."/>
            <person name="Hauser L."/>
            <person name="Chang Y.J."/>
            <person name="Jeffries C.D."/>
            <person name="Rohde M."/>
            <person name="Spring S."/>
            <person name="Goker M."/>
            <person name="Wirth R."/>
            <person name="Woyke T."/>
            <person name="Bristow J."/>
            <person name="Eisen J.A."/>
            <person name="Markowitz V."/>
            <person name="Hugenholtz P."/>
            <person name="Klenk H.P."/>
            <person name="Kyrpides N.C."/>
        </authorList>
    </citation>
    <scope>NUCLEOTIDE SEQUENCE [LARGE SCALE GENOMIC DNA]</scope>
    <source>
        <strain evidence="3">DSM 14429 / JCM 11212 / NBRC 100878 / IC-017</strain>
    </source>
</reference>
<protein>
    <recommendedName>
        <fullName evidence="4">EamA domain-containing protein</fullName>
    </recommendedName>
</protein>
<dbReference type="AlphaFoldDB" id="E1QQQ8"/>
<dbReference type="eggNOG" id="arCOG00271">
    <property type="taxonomic scope" value="Archaea"/>
</dbReference>
<accession>E1QQQ8</accession>
<evidence type="ECO:0000313" key="3">
    <source>
        <dbReference type="Proteomes" id="UP000006681"/>
    </source>
</evidence>
<keyword evidence="1" id="KW-0472">Membrane</keyword>
<name>E1QQQ8_VULDI</name>
<feature type="transmembrane region" description="Helical" evidence="1">
    <location>
        <begin position="37"/>
        <end position="54"/>
    </location>
</feature>
<keyword evidence="3" id="KW-1185">Reference proteome</keyword>